<reference evidence="1 2" key="1">
    <citation type="journal article" date="2019" name="Emerg. Microbes Infect.">
        <title>Comprehensive subspecies identification of 175 nontuberculous mycobacteria species based on 7547 genomic profiles.</title>
        <authorList>
            <person name="Matsumoto Y."/>
            <person name="Kinjo T."/>
            <person name="Motooka D."/>
            <person name="Nabeya D."/>
            <person name="Jung N."/>
            <person name="Uechi K."/>
            <person name="Horii T."/>
            <person name="Iida T."/>
            <person name="Fujita J."/>
            <person name="Nakamura S."/>
        </authorList>
    </citation>
    <scope>NUCLEOTIDE SEQUENCE [LARGE SCALE GENOMIC DNA]</scope>
    <source>
        <strain evidence="1 2">JCM 18565</strain>
    </source>
</reference>
<keyword evidence="2" id="KW-1185">Reference proteome</keyword>
<gene>
    <name evidence="1" type="ORF">MPRG_65170</name>
</gene>
<evidence type="ECO:0000313" key="2">
    <source>
        <dbReference type="Proteomes" id="UP000465240"/>
    </source>
</evidence>
<proteinExistence type="predicted"/>
<evidence type="ECO:0008006" key="3">
    <source>
        <dbReference type="Google" id="ProtNLM"/>
    </source>
</evidence>
<dbReference type="InterPro" id="IPR009003">
    <property type="entry name" value="Peptidase_S1_PA"/>
</dbReference>
<dbReference type="EMBL" id="BLKX01000003">
    <property type="protein sequence ID" value="GFG83241.1"/>
    <property type="molecule type" value="Genomic_DNA"/>
</dbReference>
<evidence type="ECO:0000313" key="1">
    <source>
        <dbReference type="EMBL" id="GFG83241.1"/>
    </source>
</evidence>
<dbReference type="Proteomes" id="UP000465240">
    <property type="component" value="Unassembled WGS sequence"/>
</dbReference>
<dbReference type="SUPFAM" id="SSF50494">
    <property type="entry name" value="Trypsin-like serine proteases"/>
    <property type="match status" value="1"/>
</dbReference>
<organism evidence="1 2">
    <name type="scientific">Mycobacterium paragordonae</name>
    <dbReference type="NCBI Taxonomy" id="1389713"/>
    <lineage>
        <taxon>Bacteria</taxon>
        <taxon>Bacillati</taxon>
        <taxon>Actinomycetota</taxon>
        <taxon>Actinomycetes</taxon>
        <taxon>Mycobacteriales</taxon>
        <taxon>Mycobacteriaceae</taxon>
        <taxon>Mycobacterium</taxon>
    </lineage>
</organism>
<protein>
    <recommendedName>
        <fullName evidence="3">Serine protease</fullName>
    </recommendedName>
</protein>
<dbReference type="InterPro" id="IPR043504">
    <property type="entry name" value="Peptidase_S1_PA_chymotrypsin"/>
</dbReference>
<comment type="caution">
    <text evidence="1">The sequence shown here is derived from an EMBL/GenBank/DDBJ whole genome shotgun (WGS) entry which is preliminary data.</text>
</comment>
<sequence length="202" mass="20942">MLALCSATLVQGVARATIPIRPGDTIIEGGNRCTLGYVFRRSGSTMGLTAGHCQPSVDAQITDRDAGIAGFSVGVSPEFSLRQDWQLIDFGDVAWSQNIRSTNYEANARGVVTFGQEMCHYGVGSGATSCGTTISSDGATIAVAARSAAGDSGGPCFVRTGGHEVAIVGLWHGHDAEIADMGFCVDVNAALRAFQGGRYGYA</sequence>
<name>A0ABQ1CFH7_9MYCO</name>
<dbReference type="Gene3D" id="2.40.10.10">
    <property type="entry name" value="Trypsin-like serine proteases"/>
    <property type="match status" value="2"/>
</dbReference>
<accession>A0ABQ1CFH7</accession>